<keyword evidence="3" id="KW-0812">Transmembrane</keyword>
<feature type="transmembrane region" description="Helical" evidence="3">
    <location>
        <begin position="9"/>
        <end position="28"/>
    </location>
</feature>
<protein>
    <submittedName>
        <fullName evidence="5">Hypothetical conserved protein</fullName>
    </submittedName>
</protein>
<dbReference type="Pfam" id="PF00149">
    <property type="entry name" value="Metallophos"/>
    <property type="match status" value="1"/>
</dbReference>
<accession>Q8CUX4</accession>
<evidence type="ECO:0000256" key="3">
    <source>
        <dbReference type="SAM" id="Phobius"/>
    </source>
</evidence>
<keyword evidence="3" id="KW-0472">Membrane</keyword>
<dbReference type="GO" id="GO:0008758">
    <property type="term" value="F:UDP-2,3-diacylglucosamine hydrolase activity"/>
    <property type="evidence" value="ECO:0007669"/>
    <property type="project" value="TreeGrafter"/>
</dbReference>
<dbReference type="Gene3D" id="3.60.21.10">
    <property type="match status" value="1"/>
</dbReference>
<evidence type="ECO:0000313" key="5">
    <source>
        <dbReference type="EMBL" id="BAC12939.1"/>
    </source>
</evidence>
<dbReference type="SUPFAM" id="SSF56300">
    <property type="entry name" value="Metallo-dependent phosphatases"/>
    <property type="match status" value="1"/>
</dbReference>
<name>Q8CUX4_OCEIH</name>
<dbReference type="HOGENOM" id="CLU_025443_1_0_9"/>
<dbReference type="KEGG" id="oih:OB0983"/>
<evidence type="ECO:0000259" key="4">
    <source>
        <dbReference type="Pfam" id="PF00149"/>
    </source>
</evidence>
<dbReference type="InterPro" id="IPR004843">
    <property type="entry name" value="Calcineurin-like_PHP"/>
</dbReference>
<dbReference type="GO" id="GO:0016020">
    <property type="term" value="C:membrane"/>
    <property type="evidence" value="ECO:0007669"/>
    <property type="project" value="GOC"/>
</dbReference>
<evidence type="ECO:0000313" key="6">
    <source>
        <dbReference type="Proteomes" id="UP000000822"/>
    </source>
</evidence>
<dbReference type="OrthoDB" id="9780884at2"/>
<dbReference type="InterPro" id="IPR029052">
    <property type="entry name" value="Metallo-depent_PP-like"/>
</dbReference>
<organism evidence="5 6">
    <name type="scientific">Oceanobacillus iheyensis (strain DSM 14371 / CIP 107618 / JCM 11309 / KCTC 3954 / HTE831)</name>
    <dbReference type="NCBI Taxonomy" id="221109"/>
    <lineage>
        <taxon>Bacteria</taxon>
        <taxon>Bacillati</taxon>
        <taxon>Bacillota</taxon>
        <taxon>Bacilli</taxon>
        <taxon>Bacillales</taxon>
        <taxon>Bacillaceae</taxon>
        <taxon>Oceanobacillus</taxon>
    </lineage>
</organism>
<dbReference type="CDD" id="cd07385">
    <property type="entry name" value="MPP_YkuE_C"/>
    <property type="match status" value="1"/>
</dbReference>
<dbReference type="AlphaFoldDB" id="Q8CUX4"/>
<sequence length="276" mass="31475">MERISRKKSIIYVTLIIFLLFVLVDIYYETNVFKVNKVHFKSNKLDSDSRIKLIQLSDLHAKVFGDNNQKLIHTIKNQQPDVIVITGDIIDRKTKRFHDVFHLVEELTSFQQHVYFVSGNHEWGNNLKNELLIGLEQRGVHMLNNDSTEMMIKGMTLNLVGIDDVSTNHEDMKKAFNNVNTKEYTVLLSHSPGVTDKYVEIDADLILSGHTHGGQVRLPLIGPIVAPDEGLFPKKDKGVYQLKENQHLYIDSGLGTSLLPVRFLNQSQLSVIEITN</sequence>
<gene>
    <name evidence="5" type="ordered locus">OB0983</name>
</gene>
<dbReference type="PANTHER" id="PTHR31302">
    <property type="entry name" value="TRANSMEMBRANE PROTEIN WITH METALLOPHOSPHOESTERASE DOMAIN-RELATED"/>
    <property type="match status" value="1"/>
</dbReference>
<dbReference type="GO" id="GO:0009245">
    <property type="term" value="P:lipid A biosynthetic process"/>
    <property type="evidence" value="ECO:0007669"/>
    <property type="project" value="TreeGrafter"/>
</dbReference>
<keyword evidence="3" id="KW-1133">Transmembrane helix</keyword>
<keyword evidence="1" id="KW-0479">Metal-binding</keyword>
<feature type="domain" description="Calcineurin-like phosphoesterase" evidence="4">
    <location>
        <begin position="52"/>
        <end position="213"/>
    </location>
</feature>
<reference evidence="5 6" key="1">
    <citation type="journal article" date="2001" name="FEMS Microbiol. Lett.">
        <title>Oceanobacillus iheyensis gen. nov., sp. nov., a deep-sea extremely halotolerant and alkaliphilic species isolated from a depth of 1050 m on the Iheya Ridge.</title>
        <authorList>
            <person name="Lu J."/>
            <person name="Nogi Y."/>
            <person name="Takami H."/>
        </authorList>
    </citation>
    <scope>NUCLEOTIDE SEQUENCE [LARGE SCALE GENOMIC DNA]</scope>
    <source>
        <strain evidence="6">DSM 14371 / CIP 107618 / JCM 11309 / KCTC 3954 / HTE831</strain>
    </source>
</reference>
<evidence type="ECO:0000256" key="1">
    <source>
        <dbReference type="ARBA" id="ARBA00022723"/>
    </source>
</evidence>
<dbReference type="STRING" id="221109.gene:10733221"/>
<keyword evidence="6" id="KW-1185">Reference proteome</keyword>
<dbReference type="PANTHER" id="PTHR31302:SF31">
    <property type="entry name" value="PHOSPHODIESTERASE YAEI"/>
    <property type="match status" value="1"/>
</dbReference>
<dbReference type="Proteomes" id="UP000000822">
    <property type="component" value="Chromosome"/>
</dbReference>
<dbReference type="GO" id="GO:0046872">
    <property type="term" value="F:metal ion binding"/>
    <property type="evidence" value="ECO:0007669"/>
    <property type="project" value="UniProtKB-KW"/>
</dbReference>
<proteinExistence type="predicted"/>
<dbReference type="EMBL" id="BA000028">
    <property type="protein sequence ID" value="BAC12939.1"/>
    <property type="molecule type" value="Genomic_DNA"/>
</dbReference>
<dbReference type="eggNOG" id="COG1408">
    <property type="taxonomic scope" value="Bacteria"/>
</dbReference>
<dbReference type="RefSeq" id="WP_011065385.1">
    <property type="nucleotide sequence ID" value="NC_004193.1"/>
</dbReference>
<reference evidence="5 6" key="2">
    <citation type="journal article" date="2002" name="Nucleic Acids Res.">
        <title>Genome sequence of Oceanobacillus iheyensis isolated from the Iheya Ridge and its unexpected adaptive capabilities to extreme environments.</title>
        <authorList>
            <person name="Takami H."/>
            <person name="Takaki Y."/>
            <person name="Uchiyama I."/>
        </authorList>
    </citation>
    <scope>NUCLEOTIDE SEQUENCE [LARGE SCALE GENOMIC DNA]</scope>
    <source>
        <strain evidence="6">DSM 14371 / CIP 107618 / JCM 11309 / KCTC 3954 / HTE831</strain>
    </source>
</reference>
<dbReference type="InterPro" id="IPR051158">
    <property type="entry name" value="Metallophosphoesterase_sf"/>
</dbReference>
<dbReference type="PhylomeDB" id="Q8CUX4"/>
<keyword evidence="2" id="KW-0378">Hydrolase</keyword>
<evidence type="ECO:0000256" key="2">
    <source>
        <dbReference type="ARBA" id="ARBA00022801"/>
    </source>
</evidence>